<evidence type="ECO:0000313" key="1">
    <source>
        <dbReference type="EMBL" id="AZG16295.1"/>
    </source>
</evidence>
<protein>
    <submittedName>
        <fullName evidence="1">Uncharacterized protein</fullName>
    </submittedName>
</protein>
<reference evidence="2" key="1">
    <citation type="submission" date="2018-11" db="EMBL/GenBank/DDBJ databases">
        <title>FDA dAtabase for Regulatory Grade micrObial Sequences (FDA-ARGOS): Supporting development and validation of Infectious Disease Dx tests.</title>
        <authorList>
            <person name="Goldberg B."/>
            <person name="Campos J."/>
            <person name="Tallon L."/>
            <person name="Sadzewicz L."/>
            <person name="Zhao X."/>
            <person name="Vavikolanu K."/>
            <person name="Mehta A."/>
            <person name="Aluvathingal J."/>
            <person name="Nadendla S."/>
            <person name="Geyer C."/>
            <person name="Nandy P."/>
            <person name="Yan Y."/>
            <person name="Sichtig H."/>
        </authorList>
    </citation>
    <scope>NUCLEOTIDE SEQUENCE [LARGE SCALE GENOMIC DNA]</scope>
    <source>
        <strain evidence="2">FDAARGOS_614</strain>
    </source>
</reference>
<proteinExistence type="predicted"/>
<name>A0A3G8H7Z4_9BURK</name>
<dbReference type="EMBL" id="CP033970">
    <property type="protein sequence ID" value="AZG16295.1"/>
    <property type="molecule type" value="Genomic_DNA"/>
</dbReference>
<organism evidence="1 2">
    <name type="scientific">Cupriavidus pauculus</name>
    <dbReference type="NCBI Taxonomy" id="82633"/>
    <lineage>
        <taxon>Bacteria</taxon>
        <taxon>Pseudomonadati</taxon>
        <taxon>Pseudomonadota</taxon>
        <taxon>Betaproteobacteria</taxon>
        <taxon>Burkholderiales</taxon>
        <taxon>Burkholderiaceae</taxon>
        <taxon>Cupriavidus</taxon>
    </lineage>
</organism>
<dbReference type="RefSeq" id="WP_124686025.1">
    <property type="nucleotide sequence ID" value="NZ_CP033970.1"/>
</dbReference>
<accession>A0A3G8H7Z4</accession>
<evidence type="ECO:0000313" key="2">
    <source>
        <dbReference type="Proteomes" id="UP000270411"/>
    </source>
</evidence>
<dbReference type="AlphaFoldDB" id="A0A3G8H7Z4"/>
<sequence>MGDHAETGCLPLANADCARRALELALPMLTASLEDKAVGESHCMHIVIMDPTRPYGSGTFESAILHEHSLPSRDRWDADYAHYAREKARLTWRTQVDSGQLMDRAPHLLCVGDTVLAGAIVLDGIVVAVSGANGWYDEAFARCVASLLRAVVRERLHGVPR</sequence>
<dbReference type="Proteomes" id="UP000270411">
    <property type="component" value="Chromosome 2"/>
</dbReference>
<gene>
    <name evidence="1" type="ORF">EHF44_23150</name>
</gene>
<dbReference type="OrthoDB" id="8665408at2"/>
<dbReference type="KEGG" id="cpau:EHF44_23150"/>